<dbReference type="PANTHER" id="PTHR30269">
    <property type="entry name" value="TRANSMEMBRANE PROTEIN YFCA"/>
    <property type="match status" value="1"/>
</dbReference>
<keyword evidence="4 8" id="KW-1003">Cell membrane</keyword>
<dbReference type="EMBL" id="AP018558">
    <property type="protein sequence ID" value="BBD78335.1"/>
    <property type="molecule type" value="Genomic_DNA"/>
</dbReference>
<protein>
    <recommendedName>
        <fullName evidence="8">Probable membrane transporter protein</fullName>
    </recommendedName>
</protein>
<evidence type="ECO:0000313" key="10">
    <source>
        <dbReference type="Proteomes" id="UP000262004"/>
    </source>
</evidence>
<keyword evidence="10" id="KW-1185">Reference proteome</keyword>
<feature type="transmembrane region" description="Helical" evidence="8">
    <location>
        <begin position="235"/>
        <end position="253"/>
    </location>
</feature>
<feature type="transmembrane region" description="Helical" evidence="8">
    <location>
        <begin position="103"/>
        <end position="122"/>
    </location>
</feature>
<dbReference type="KEGG" id="htl:HPTL_2081"/>
<name>A0A2Z6E1A9_HYDTE</name>
<feature type="transmembrane region" description="Helical" evidence="8">
    <location>
        <begin position="206"/>
        <end position="229"/>
    </location>
</feature>
<keyword evidence="5 8" id="KW-0812">Transmembrane</keyword>
<evidence type="ECO:0000256" key="4">
    <source>
        <dbReference type="ARBA" id="ARBA00022475"/>
    </source>
</evidence>
<evidence type="ECO:0000256" key="8">
    <source>
        <dbReference type="RuleBase" id="RU363041"/>
    </source>
</evidence>
<keyword evidence="7 8" id="KW-0472">Membrane</keyword>
<evidence type="ECO:0000256" key="1">
    <source>
        <dbReference type="ARBA" id="ARBA00004651"/>
    </source>
</evidence>
<evidence type="ECO:0000256" key="6">
    <source>
        <dbReference type="ARBA" id="ARBA00022989"/>
    </source>
</evidence>
<dbReference type="OrthoDB" id="554695at2"/>
<comment type="similarity">
    <text evidence="2 8">Belongs to the 4-toluene sulfonate uptake permease (TSUP) (TC 2.A.102) family.</text>
</comment>
<feature type="transmembrane region" description="Helical" evidence="8">
    <location>
        <begin position="76"/>
        <end position="97"/>
    </location>
</feature>
<reference evidence="9 10" key="1">
    <citation type="submission" date="2018-04" db="EMBL/GenBank/DDBJ databases">
        <title>Complete genome sequence of Hydrogenophilus thermoluteolus TH-1.</title>
        <authorList>
            <person name="Arai H."/>
        </authorList>
    </citation>
    <scope>NUCLEOTIDE SEQUENCE [LARGE SCALE GENOMIC DNA]</scope>
    <source>
        <strain evidence="9 10">TH-1</strain>
    </source>
</reference>
<dbReference type="AlphaFoldDB" id="A0A2Z6E1A9"/>
<proteinExistence type="inferred from homology"/>
<dbReference type="Proteomes" id="UP000262004">
    <property type="component" value="Chromosome"/>
</dbReference>
<evidence type="ECO:0000256" key="3">
    <source>
        <dbReference type="ARBA" id="ARBA00022448"/>
    </source>
</evidence>
<dbReference type="GO" id="GO:0005886">
    <property type="term" value="C:plasma membrane"/>
    <property type="evidence" value="ECO:0007669"/>
    <property type="project" value="UniProtKB-SubCell"/>
</dbReference>
<feature type="transmembrane region" description="Helical" evidence="8">
    <location>
        <begin position="48"/>
        <end position="69"/>
    </location>
</feature>
<accession>A0A2Z6E1A9</accession>
<keyword evidence="6 8" id="KW-1133">Transmembrane helix</keyword>
<evidence type="ECO:0000256" key="7">
    <source>
        <dbReference type="ARBA" id="ARBA00023136"/>
    </source>
</evidence>
<dbReference type="InterPro" id="IPR002781">
    <property type="entry name" value="TM_pro_TauE-like"/>
</dbReference>
<dbReference type="PANTHER" id="PTHR30269:SF0">
    <property type="entry name" value="MEMBRANE TRANSPORTER PROTEIN YFCA-RELATED"/>
    <property type="match status" value="1"/>
</dbReference>
<sequence length="258" mass="28063">MDAWDWLTWLAMGVAAFAAGSIDAAVGGGGLIQVPALLLGFPNQPLPNLFGTNKIASVFGTSVAAFRYLRRVAIPVTLLTGVVIAAAVGSVLGASAVTLLPQAWVKPIVLFLLIAVTVYTLLRKEMGLVARAHPLTTRERWYAFGWSAVIGAYDGFLGPGTGSFLIFAFIRFLRFDFVQASALAKIGNVSTNLAAIAFFSWQAQPIWLLGIWMALCNVAGSFFGTWFAFRFGALWLRRLFLIVVSLTILRLLFEWVIQ</sequence>
<evidence type="ECO:0000256" key="2">
    <source>
        <dbReference type="ARBA" id="ARBA00009142"/>
    </source>
</evidence>
<organism evidence="9 10">
    <name type="scientific">Hydrogenophilus thermoluteolus</name>
    <name type="common">Pseudomonas hydrogenothermophila</name>
    <dbReference type="NCBI Taxonomy" id="297"/>
    <lineage>
        <taxon>Bacteria</taxon>
        <taxon>Pseudomonadati</taxon>
        <taxon>Pseudomonadota</taxon>
        <taxon>Hydrogenophilia</taxon>
        <taxon>Hydrogenophilales</taxon>
        <taxon>Hydrogenophilaceae</taxon>
        <taxon>Hydrogenophilus</taxon>
    </lineage>
</organism>
<dbReference type="Pfam" id="PF01925">
    <property type="entry name" value="TauE"/>
    <property type="match status" value="1"/>
</dbReference>
<keyword evidence="3" id="KW-0813">Transport</keyword>
<comment type="subcellular location">
    <subcellularLocation>
        <location evidence="1 8">Cell membrane</location>
        <topology evidence="1 8">Multi-pass membrane protein</topology>
    </subcellularLocation>
</comment>
<evidence type="ECO:0000256" key="5">
    <source>
        <dbReference type="ARBA" id="ARBA00022692"/>
    </source>
</evidence>
<feature type="transmembrane region" description="Helical" evidence="8">
    <location>
        <begin position="143"/>
        <end position="170"/>
    </location>
</feature>
<gene>
    <name evidence="9" type="ORF">HPTL_2081</name>
</gene>
<dbReference type="InterPro" id="IPR052017">
    <property type="entry name" value="TSUP"/>
</dbReference>
<dbReference type="RefSeq" id="WP_119335974.1">
    <property type="nucleotide sequence ID" value="NZ_AP018558.1"/>
</dbReference>
<evidence type="ECO:0000313" key="9">
    <source>
        <dbReference type="EMBL" id="BBD78335.1"/>
    </source>
</evidence>